<accession>A0A1S2MDE8</accession>
<dbReference type="InterPro" id="IPR025588">
    <property type="entry name" value="YcxB-like_C"/>
</dbReference>
<evidence type="ECO:0000313" key="4">
    <source>
        <dbReference type="EMBL" id="QOY35079.1"/>
    </source>
</evidence>
<dbReference type="KEGG" id="aia:AWH56_020605"/>
<keyword evidence="1" id="KW-0812">Transmembrane</keyword>
<dbReference type="RefSeq" id="WP_071316078.1">
    <property type="nucleotide sequence ID" value="NZ_CP063356.2"/>
</dbReference>
<evidence type="ECO:0000256" key="1">
    <source>
        <dbReference type="SAM" id="Phobius"/>
    </source>
</evidence>
<dbReference type="OrthoDB" id="2866610at2"/>
<keyword evidence="1" id="KW-0472">Membrane</keyword>
<dbReference type="AlphaFoldDB" id="A0A1S2MDE8"/>
<reference evidence="3 5" key="1">
    <citation type="submission" date="2016-10" db="EMBL/GenBank/DDBJ databases">
        <title>Draft genome sequences of four alkaliphilic bacteria belonging to the Anaerobacillus genus.</title>
        <authorList>
            <person name="Bassil N.M."/>
            <person name="Lloyd J.R."/>
        </authorList>
    </citation>
    <scope>NUCLEOTIDE SEQUENCE [LARGE SCALE GENOMIC DNA]</scope>
    <source>
        <strain evidence="3 5">NB2006</strain>
    </source>
</reference>
<feature type="transmembrane region" description="Helical" evidence="1">
    <location>
        <begin position="54"/>
        <end position="76"/>
    </location>
</feature>
<evidence type="ECO:0000313" key="5">
    <source>
        <dbReference type="Proteomes" id="UP000180175"/>
    </source>
</evidence>
<dbReference type="EMBL" id="CP063356">
    <property type="protein sequence ID" value="QOY35079.1"/>
    <property type="molecule type" value="Genomic_DNA"/>
</dbReference>
<dbReference type="Proteomes" id="UP000180175">
    <property type="component" value="Chromosome"/>
</dbReference>
<name>A0A1S2MDE8_9BACI</name>
<keyword evidence="1" id="KW-1133">Transmembrane helix</keyword>
<reference evidence="4 5" key="2">
    <citation type="journal article" date="2017" name="Genome Announc.">
        <title>Draft Genome Sequences of Four Alkaliphilic Bacteria Belonging to the Anaerobacillus Genus.</title>
        <authorList>
            <person name="Bassil N.M."/>
            <person name="Lloyd J.R."/>
        </authorList>
    </citation>
    <scope>NUCLEOTIDE SEQUENCE [LARGE SCALE GENOMIC DNA]</scope>
    <source>
        <strain evidence="4 5">NB2006</strain>
    </source>
</reference>
<feature type="transmembrane region" description="Helical" evidence="1">
    <location>
        <begin position="28"/>
        <end position="48"/>
    </location>
</feature>
<feature type="domain" description="YcxB-like C-terminal" evidence="2">
    <location>
        <begin position="101"/>
        <end position="159"/>
    </location>
</feature>
<proteinExistence type="predicted"/>
<evidence type="ECO:0000259" key="2">
    <source>
        <dbReference type="Pfam" id="PF14317"/>
    </source>
</evidence>
<gene>
    <name evidence="4" type="ORF">AWH56_020605</name>
    <name evidence="3" type="ORF">AWH56_05000</name>
</gene>
<reference evidence="4" key="4">
    <citation type="submission" date="2020-10" db="EMBL/GenBank/DDBJ databases">
        <authorList>
            <person name="Bassil N.M."/>
            <person name="Lloyd J.R."/>
        </authorList>
    </citation>
    <scope>NUCLEOTIDE SEQUENCE</scope>
    <source>
        <strain evidence="4">NB2006</strain>
    </source>
</reference>
<dbReference type="Pfam" id="PF14317">
    <property type="entry name" value="YcxB"/>
    <property type="match status" value="1"/>
</dbReference>
<evidence type="ECO:0000313" key="3">
    <source>
        <dbReference type="EMBL" id="OIJ22689.1"/>
    </source>
</evidence>
<reference evidence="4 5" key="3">
    <citation type="journal article" date="2019" name="Int. J. Syst. Evol. Microbiol.">
        <title>Anaerobacillus isosaccharinicus sp. nov., an alkaliphilic bacterium which degrades isosaccharinic acid.</title>
        <authorList>
            <person name="Bassil N.M."/>
            <person name="Lloyd J.R."/>
        </authorList>
    </citation>
    <scope>NUCLEOTIDE SEQUENCE [LARGE SCALE GENOMIC DNA]</scope>
    <source>
        <strain evidence="4 5">NB2006</strain>
    </source>
</reference>
<sequence length="171" mass="20538">MVNKSITLDGQLTYEEFKQYSRYHSRKVLTRYFIIVSSITFIAIYIMAFDDLGWFLTISVPLSVTYLGFVTLKVILNFFNKHHYDRNPLLKQKMKYMINAKSIRLTSDRLQSKYDWEEIISSIEFKDMFLLYLTKTSALILPKRHFQNKEDINRFKELLKEKINPKKLKLM</sequence>
<dbReference type="EMBL" id="LQXD01000035">
    <property type="protein sequence ID" value="OIJ22689.1"/>
    <property type="molecule type" value="Genomic_DNA"/>
</dbReference>
<organism evidence="3 5">
    <name type="scientific">Anaerobacillus isosaccharinicus</name>
    <dbReference type="NCBI Taxonomy" id="1532552"/>
    <lineage>
        <taxon>Bacteria</taxon>
        <taxon>Bacillati</taxon>
        <taxon>Bacillota</taxon>
        <taxon>Bacilli</taxon>
        <taxon>Bacillales</taxon>
        <taxon>Bacillaceae</taxon>
        <taxon>Anaerobacillus</taxon>
    </lineage>
</organism>
<protein>
    <submittedName>
        <fullName evidence="4">YcxB family protein</fullName>
    </submittedName>
</protein>
<keyword evidence="5" id="KW-1185">Reference proteome</keyword>